<reference evidence="2" key="2">
    <citation type="submission" date="2018-05" db="EMBL/GenBank/DDBJ databases">
        <title>OpunRS2 (Oryza punctata Reference Sequence Version 2).</title>
        <authorList>
            <person name="Zhang J."/>
            <person name="Kudrna D."/>
            <person name="Lee S."/>
            <person name="Talag J."/>
            <person name="Welchert J."/>
            <person name="Wing R.A."/>
        </authorList>
    </citation>
    <scope>NUCLEOTIDE SEQUENCE [LARGE SCALE GENOMIC DNA]</scope>
</reference>
<feature type="chain" id="PRO_5002364935" description="Desiccation-related protein PCC13-62" evidence="1">
    <location>
        <begin position="49"/>
        <end position="367"/>
    </location>
</feature>
<dbReference type="PANTHER" id="PTHR31694">
    <property type="entry name" value="DESICCATION-LIKE PROTEIN"/>
    <property type="match status" value="1"/>
</dbReference>
<dbReference type="EnsemblPlants" id="OPUNC03G16490.1">
    <property type="protein sequence ID" value="OPUNC03G16490.1"/>
    <property type="gene ID" value="OPUNC03G16490"/>
</dbReference>
<reference evidence="2" key="1">
    <citation type="submission" date="2015-04" db="UniProtKB">
        <authorList>
            <consortium name="EnsemblPlants"/>
        </authorList>
    </citation>
    <scope>IDENTIFICATION</scope>
</reference>
<dbReference type="STRING" id="4537.A0A0E0KDM3"/>
<dbReference type="OMA" id="MASPRIC"/>
<evidence type="ECO:0000256" key="1">
    <source>
        <dbReference type="SAM" id="SignalP"/>
    </source>
</evidence>
<keyword evidence="1" id="KW-0732">Signal</keyword>
<dbReference type="Gramene" id="OPUNC03G16490.1">
    <property type="protein sequence ID" value="OPUNC03G16490.1"/>
    <property type="gene ID" value="OPUNC03G16490"/>
</dbReference>
<dbReference type="Pfam" id="PF13668">
    <property type="entry name" value="Ferritin_2"/>
    <property type="match status" value="1"/>
</dbReference>
<dbReference type="PANTHER" id="PTHR31694:SF25">
    <property type="entry name" value="PROTEIN PCC13-62, PUTATIVE, EXPRESSED-RELATED"/>
    <property type="match status" value="1"/>
</dbReference>
<keyword evidence="3" id="KW-1185">Reference proteome</keyword>
<feature type="signal peptide" evidence="1">
    <location>
        <begin position="1"/>
        <end position="48"/>
    </location>
</feature>
<name>A0A0E0KDM3_ORYPU</name>
<accession>A0A0E0KDM3</accession>
<dbReference type="HOGENOM" id="CLU_056689_0_0_1"/>
<evidence type="ECO:0000313" key="3">
    <source>
        <dbReference type="Proteomes" id="UP000026962"/>
    </source>
</evidence>
<organism evidence="2">
    <name type="scientific">Oryza punctata</name>
    <name type="common">Red rice</name>
    <dbReference type="NCBI Taxonomy" id="4537"/>
    <lineage>
        <taxon>Eukaryota</taxon>
        <taxon>Viridiplantae</taxon>
        <taxon>Streptophyta</taxon>
        <taxon>Embryophyta</taxon>
        <taxon>Tracheophyta</taxon>
        <taxon>Spermatophyta</taxon>
        <taxon>Magnoliopsida</taxon>
        <taxon>Liliopsida</taxon>
        <taxon>Poales</taxon>
        <taxon>Poaceae</taxon>
        <taxon>BOP clade</taxon>
        <taxon>Oryzoideae</taxon>
        <taxon>Oryzeae</taxon>
        <taxon>Oryzinae</taxon>
        <taxon>Oryza</taxon>
    </lineage>
</organism>
<dbReference type="eggNOG" id="ENOG502QR8B">
    <property type="taxonomic scope" value="Eukaryota"/>
</dbReference>
<dbReference type="Proteomes" id="UP000026962">
    <property type="component" value="Chromosome 3"/>
</dbReference>
<sequence length="367" mass="39563">MCCCFTINSQEAEIDVQKNTMNNLSEMASPRICCSVLLVLLLVSSCNAVGDPACPPAWSAAVAEEVLHGGGGGAQCRAPAPHTPVAVFAHDVDPVQFALNLEYTEAEFFLHAAFGEGLDHFAPNLTLGGPPPVGATKASLDELTWRVCAEFSYQEIGHLRAIQKTVGAILRPQIDLSAHNFARVMDEAIGYHLDPPFDPYTNSLNFLLAVYVIPYLGINGYTGTNPLIDGYATKRLVAGLLAVESGQDAVVRGLLFERRHETVAPYHITVAEFTDRVSALRNRLGQCGVKDEGLIVPKLLGAEGKICTNILSANTDSLSYSRTPAELLRILYLTGDEHVPGGFFPKGANGRIARKFLNKPPRVNHGV</sequence>
<proteinExistence type="predicted"/>
<dbReference type="InterPro" id="IPR052965">
    <property type="entry name" value="Pigment-catalase-like"/>
</dbReference>
<protein>
    <recommendedName>
        <fullName evidence="4">Desiccation-related protein PCC13-62</fullName>
    </recommendedName>
</protein>
<dbReference type="AlphaFoldDB" id="A0A0E0KDM3"/>
<evidence type="ECO:0000313" key="2">
    <source>
        <dbReference type="EnsemblPlants" id="OPUNC03G16490.1"/>
    </source>
</evidence>
<evidence type="ECO:0008006" key="4">
    <source>
        <dbReference type="Google" id="ProtNLM"/>
    </source>
</evidence>